<feature type="transmembrane region" description="Helical" evidence="1">
    <location>
        <begin position="205"/>
        <end position="229"/>
    </location>
</feature>
<dbReference type="Pfam" id="PF16983">
    <property type="entry name" value="MFS_MOT1"/>
    <property type="match status" value="2"/>
</dbReference>
<feature type="transmembrane region" description="Helical" evidence="1">
    <location>
        <begin position="273"/>
        <end position="294"/>
    </location>
</feature>
<dbReference type="InterPro" id="IPR031563">
    <property type="entry name" value="MOT1/MOT2"/>
</dbReference>
<keyword evidence="1" id="KW-1133">Transmembrane helix</keyword>
<keyword evidence="3" id="KW-1185">Reference proteome</keyword>
<evidence type="ECO:0000256" key="1">
    <source>
        <dbReference type="SAM" id="Phobius"/>
    </source>
</evidence>
<feature type="transmembrane region" description="Helical" evidence="1">
    <location>
        <begin position="145"/>
        <end position="161"/>
    </location>
</feature>
<dbReference type="OrthoDB" id="117479at2157"/>
<sequence>MAEAAFGDDRQFKFTVGEVTGAVGDSITVLPVVVAVAALTDLDLAVLLLGFAVFQVVWGVRYGLPMSVEPMKALAALAIAGALSGDELLTAGLLAGFVLLVLGKTRSLERLTEHVGEPVVRGIQVAVALLLAETGVGLVLSNPTLAGLALFVALVMAGAGYRKTSALVILALGFAFAGFRVGLPTASIPAISFALPRASALGSGVLSATAGQLAMTVGNAAVATSLLLSDLLEAEVSPDELATSMGVMNLLAVPFGAMPMCHGSGGVAGKYTFGARTATANLVLGLFYALAALFAVHLVAAFPLSVLGVVLLLVAVELGRAGLRTDDRLLAVGIGILGLLTNVGIAFVVGVLGWWLRRKV</sequence>
<protein>
    <submittedName>
        <fullName evidence="2">Sulfate permease, MFS superfamily</fullName>
    </submittedName>
</protein>
<dbReference type="EMBL" id="FTNO01000001">
    <property type="protein sequence ID" value="SIQ95475.1"/>
    <property type="molecule type" value="Genomic_DNA"/>
</dbReference>
<dbReference type="GO" id="GO:0015098">
    <property type="term" value="F:molybdate ion transmembrane transporter activity"/>
    <property type="evidence" value="ECO:0007669"/>
    <property type="project" value="InterPro"/>
</dbReference>
<feature type="transmembrane region" description="Helical" evidence="1">
    <location>
        <begin position="76"/>
        <end position="102"/>
    </location>
</feature>
<evidence type="ECO:0000313" key="3">
    <source>
        <dbReference type="Proteomes" id="UP000186914"/>
    </source>
</evidence>
<reference evidence="3" key="1">
    <citation type="submission" date="2017-01" db="EMBL/GenBank/DDBJ databases">
        <authorList>
            <person name="Varghese N."/>
            <person name="Submissions S."/>
        </authorList>
    </citation>
    <scope>NUCLEOTIDE SEQUENCE [LARGE SCALE GENOMIC DNA]</scope>
    <source>
        <strain evidence="3">CGMCC 1.7737</strain>
    </source>
</reference>
<dbReference type="RefSeq" id="WP_076428365.1">
    <property type="nucleotide sequence ID" value="NZ_FTNO01000001.1"/>
</dbReference>
<proteinExistence type="predicted"/>
<gene>
    <name evidence="2" type="ORF">SAMN05421858_0928</name>
</gene>
<feature type="transmembrane region" description="Helical" evidence="1">
    <location>
        <begin position="167"/>
        <end position="193"/>
    </location>
</feature>
<feature type="transmembrane region" description="Helical" evidence="1">
    <location>
        <begin position="241"/>
        <end position="261"/>
    </location>
</feature>
<accession>A0A1N6WZN1</accession>
<feature type="transmembrane region" description="Helical" evidence="1">
    <location>
        <begin position="330"/>
        <end position="356"/>
    </location>
</feature>
<evidence type="ECO:0000313" key="2">
    <source>
        <dbReference type="EMBL" id="SIQ95475.1"/>
    </source>
</evidence>
<name>A0A1N6WZN1_9EURY</name>
<keyword evidence="1" id="KW-0472">Membrane</keyword>
<dbReference type="PANTHER" id="PTHR31970">
    <property type="match status" value="1"/>
</dbReference>
<keyword evidence="1" id="KW-0812">Transmembrane</keyword>
<dbReference type="Proteomes" id="UP000186914">
    <property type="component" value="Unassembled WGS sequence"/>
</dbReference>
<organism evidence="2 3">
    <name type="scientific">Haladaptatus litoreus</name>
    <dbReference type="NCBI Taxonomy" id="553468"/>
    <lineage>
        <taxon>Archaea</taxon>
        <taxon>Methanobacteriati</taxon>
        <taxon>Methanobacteriota</taxon>
        <taxon>Stenosarchaea group</taxon>
        <taxon>Halobacteria</taxon>
        <taxon>Halobacteriales</taxon>
        <taxon>Haladaptataceae</taxon>
        <taxon>Haladaptatus</taxon>
    </lineage>
</organism>
<feature type="transmembrane region" description="Helical" evidence="1">
    <location>
        <begin position="44"/>
        <end position="64"/>
    </location>
</feature>
<dbReference type="AlphaFoldDB" id="A0A1N6WZN1"/>
<dbReference type="PANTHER" id="PTHR31970:SF9">
    <property type="entry name" value="MOLYBDATE TRANSPORTER 2"/>
    <property type="match status" value="1"/>
</dbReference>